<dbReference type="InterPro" id="IPR010810">
    <property type="entry name" value="Flagellin_hook_IN_motif"/>
</dbReference>
<evidence type="ECO:0000259" key="6">
    <source>
        <dbReference type="Pfam" id="PF02465"/>
    </source>
</evidence>
<keyword evidence="8" id="KW-0966">Cell projection</keyword>
<dbReference type="GO" id="GO:0009421">
    <property type="term" value="C:bacterial-type flagellum filament cap"/>
    <property type="evidence" value="ECO:0007669"/>
    <property type="project" value="InterPro"/>
</dbReference>
<dbReference type="Proteomes" id="UP000446786">
    <property type="component" value="Unassembled WGS sequence"/>
</dbReference>
<keyword evidence="8" id="KW-0282">Flagellum</keyword>
<dbReference type="EMBL" id="WTYE01000001">
    <property type="protein sequence ID" value="MXP30625.1"/>
    <property type="molecule type" value="Genomic_DNA"/>
</dbReference>
<dbReference type="PANTHER" id="PTHR30288">
    <property type="entry name" value="FLAGELLAR CAP/ASSEMBLY PROTEIN FLID"/>
    <property type="match status" value="1"/>
</dbReference>
<feature type="domain" description="Flagellar hook-associated protein 2 C-terminal" evidence="7">
    <location>
        <begin position="238"/>
        <end position="459"/>
    </location>
</feature>
<protein>
    <recommendedName>
        <fullName evidence="5">Flagellar hook-associated protein 2</fullName>
        <shortName evidence="5">HAP2</shortName>
    </recommendedName>
    <alternativeName>
        <fullName evidence="5">Flagellar cap protein</fullName>
    </alternativeName>
</protein>
<keyword evidence="8" id="KW-0969">Cilium</keyword>
<dbReference type="GO" id="GO:0009424">
    <property type="term" value="C:bacterial-type flagellum hook"/>
    <property type="evidence" value="ECO:0007669"/>
    <property type="project" value="UniProtKB-UniRule"/>
</dbReference>
<dbReference type="EMBL" id="WTYE01000001">
    <property type="protein sequence ID" value="MXP33385.1"/>
    <property type="molecule type" value="Genomic_DNA"/>
</dbReference>
<dbReference type="InterPro" id="IPR040026">
    <property type="entry name" value="FliD"/>
</dbReference>
<evidence type="ECO:0000313" key="8">
    <source>
        <dbReference type="EMBL" id="MXP30625.1"/>
    </source>
</evidence>
<dbReference type="PANTHER" id="PTHR30288:SF0">
    <property type="entry name" value="FLAGELLAR HOOK-ASSOCIATED PROTEIN 2"/>
    <property type="match status" value="1"/>
</dbReference>
<accession>A0A845ANZ0</accession>
<reference evidence="8 10" key="1">
    <citation type="submission" date="2019-12" db="EMBL/GenBank/DDBJ databases">
        <title>Genomic-based taxomic classification of the family Erythrobacteraceae.</title>
        <authorList>
            <person name="Xu L."/>
        </authorList>
    </citation>
    <scope>NUCLEOTIDE SEQUENCE [LARGE SCALE GENOMIC DNA]</scope>
    <source>
        <strain evidence="8 10">JCM 16677</strain>
    </source>
</reference>
<evidence type="ECO:0000256" key="3">
    <source>
        <dbReference type="ARBA" id="ARBA00023054"/>
    </source>
</evidence>
<evidence type="ECO:0000313" key="9">
    <source>
        <dbReference type="EMBL" id="MXP33385.1"/>
    </source>
</evidence>
<dbReference type="InterPro" id="IPR003481">
    <property type="entry name" value="FliD_N"/>
</dbReference>
<dbReference type="AlphaFoldDB" id="A0A845ANZ0"/>
<proteinExistence type="inferred from homology"/>
<dbReference type="OrthoDB" id="7388356at2"/>
<keyword evidence="3" id="KW-0175">Coiled coil</keyword>
<dbReference type="GO" id="GO:0007155">
    <property type="term" value="P:cell adhesion"/>
    <property type="evidence" value="ECO:0007669"/>
    <property type="project" value="InterPro"/>
</dbReference>
<evidence type="ECO:0000256" key="1">
    <source>
        <dbReference type="ARBA" id="ARBA00009764"/>
    </source>
</evidence>
<evidence type="ECO:0000256" key="2">
    <source>
        <dbReference type="ARBA" id="ARBA00011255"/>
    </source>
</evidence>
<keyword evidence="10" id="KW-1185">Reference proteome</keyword>
<dbReference type="GO" id="GO:0005576">
    <property type="term" value="C:extracellular region"/>
    <property type="evidence" value="ECO:0007669"/>
    <property type="project" value="UniProtKB-SubCell"/>
</dbReference>
<gene>
    <name evidence="8" type="primary">fliD</name>
    <name evidence="8" type="ORF">GRI94_02175</name>
    <name evidence="9" type="ORF">GRI94_16265</name>
</gene>
<evidence type="ECO:0000256" key="5">
    <source>
        <dbReference type="RuleBase" id="RU362066"/>
    </source>
</evidence>
<name>A0A845ANZ0_9SPHN</name>
<dbReference type="InterPro" id="IPR010809">
    <property type="entry name" value="FliD_C"/>
</dbReference>
<comment type="subunit">
    <text evidence="2 5">Homopentamer.</text>
</comment>
<sequence length="477" mass="49063">MDSSVSSIVSRLGAGSGVDMVQLANDLAEVRYAPQIERLQSRNEALQSQISAASLLRNQITQLASALGDRIRNGDLSPAPTIGNPSVATPSVLAGTSPSGTYSLEVSQLASGQTLALDTFTGSNDLVGEGTLTLRFGEVNGASFTPDADRPAVEIAVTTDDTLATLANKINASGSDVTAYVANGASGAQLVLKGAEGAANGFVLEAASTAPTPTASPGDLTHLAWGPASDTGQLRQGAQDAQFALDTIAMTSASNIVTDLPEGLTLELSGTNSGAPTTISFADRTGQISGVMGDFVAALNDITSELQANAAALGGELGNDPGARALKRALSSLSSVIVMPNAASDEPSTLGDLGLSVNRDGSFRLDNDRLQETLTASPQGAAAMFTTGLYGVFATIDDLARSTSASGDPGSLAGSVARYTSQIERNDEKLAKFLEQQDVLRERMTRQFVAADRNVSQSNSTLSFIQSQIAIWNAQDN</sequence>
<dbReference type="GO" id="GO:0071973">
    <property type="term" value="P:bacterial-type flagellum-dependent cell motility"/>
    <property type="evidence" value="ECO:0007669"/>
    <property type="project" value="TreeGrafter"/>
</dbReference>
<comment type="caution">
    <text evidence="8">The sequence shown here is derived from an EMBL/GenBank/DDBJ whole genome shotgun (WGS) entry which is preliminary data.</text>
</comment>
<dbReference type="Pfam" id="PF07196">
    <property type="entry name" value="Flagellin_IN"/>
    <property type="match status" value="1"/>
</dbReference>
<keyword evidence="4 5" id="KW-0975">Bacterial flagellum</keyword>
<evidence type="ECO:0000313" key="10">
    <source>
        <dbReference type="Proteomes" id="UP000446786"/>
    </source>
</evidence>
<feature type="domain" description="Flagellar hook-associated protein 2 N-terminal" evidence="6">
    <location>
        <begin position="16"/>
        <end position="113"/>
    </location>
</feature>
<dbReference type="Pfam" id="PF02465">
    <property type="entry name" value="FliD_N"/>
    <property type="match status" value="1"/>
</dbReference>
<organism evidence="8 10">
    <name type="scientific">Parerythrobacter jejuensis</name>
    <dbReference type="NCBI Taxonomy" id="795812"/>
    <lineage>
        <taxon>Bacteria</taxon>
        <taxon>Pseudomonadati</taxon>
        <taxon>Pseudomonadota</taxon>
        <taxon>Alphaproteobacteria</taxon>
        <taxon>Sphingomonadales</taxon>
        <taxon>Erythrobacteraceae</taxon>
        <taxon>Parerythrobacter</taxon>
    </lineage>
</organism>
<evidence type="ECO:0000256" key="4">
    <source>
        <dbReference type="ARBA" id="ARBA00023143"/>
    </source>
</evidence>
<dbReference type="RefSeq" id="WP_160778151.1">
    <property type="nucleotide sequence ID" value="NZ_BAAAZF010000001.1"/>
</dbReference>
<comment type="similarity">
    <text evidence="1 5">Belongs to the FliD family.</text>
</comment>
<comment type="function">
    <text evidence="5">Required for morphogenesis and for the elongation of the flagellar filament by facilitating polymerization of the flagellin monomers at the tip of growing filament. Forms a capping structure, which prevents flagellin subunits (transported through the central channel of the flagellum) from leaking out without polymerization at the distal end.</text>
</comment>
<evidence type="ECO:0000259" key="7">
    <source>
        <dbReference type="Pfam" id="PF07195"/>
    </source>
</evidence>
<keyword evidence="5" id="KW-0964">Secreted</keyword>
<dbReference type="Pfam" id="PF07195">
    <property type="entry name" value="FliD_C"/>
    <property type="match status" value="1"/>
</dbReference>
<comment type="subcellular location">
    <subcellularLocation>
        <location evidence="5">Secreted</location>
    </subcellularLocation>
    <subcellularLocation>
        <location evidence="5">Bacterial flagellum</location>
    </subcellularLocation>
</comment>